<gene>
    <name evidence="5" type="primary">LOC102803123</name>
</gene>
<sequence length="121" mass="13596">MGDKMTIKGQLKVNEYFQVEGCENVYAIGDCNNVDETKMAYRAGQHADLLLDNLVKESEEKEKTPYKPGGTMMLLSIGREGGVFHLPNGFIFGSFPTRHLKSKDVFVGKYWKESGLKCPQD</sequence>
<dbReference type="GeneID" id="102803123"/>
<evidence type="ECO:0000256" key="2">
    <source>
        <dbReference type="ARBA" id="ARBA00022827"/>
    </source>
</evidence>
<organism evidence="4 5">
    <name type="scientific">Saccoglossus kowalevskii</name>
    <name type="common">Acorn worm</name>
    <dbReference type="NCBI Taxonomy" id="10224"/>
    <lineage>
        <taxon>Eukaryota</taxon>
        <taxon>Metazoa</taxon>
        <taxon>Hemichordata</taxon>
        <taxon>Enteropneusta</taxon>
        <taxon>Harrimaniidae</taxon>
        <taxon>Saccoglossus</taxon>
    </lineage>
</organism>
<keyword evidence="2" id="KW-0274">FAD</keyword>
<accession>A0ABM0MN51</accession>
<evidence type="ECO:0000313" key="4">
    <source>
        <dbReference type="Proteomes" id="UP000694865"/>
    </source>
</evidence>
<dbReference type="Proteomes" id="UP000694865">
    <property type="component" value="Unplaced"/>
</dbReference>
<evidence type="ECO:0000313" key="5">
    <source>
        <dbReference type="RefSeq" id="XP_006821442.1"/>
    </source>
</evidence>
<keyword evidence="1" id="KW-0285">Flavoprotein</keyword>
<dbReference type="RefSeq" id="XP_006821442.1">
    <property type="nucleotide sequence ID" value="XM_006821379.1"/>
</dbReference>
<dbReference type="Gene3D" id="3.50.50.100">
    <property type="match status" value="1"/>
</dbReference>
<protein>
    <submittedName>
        <fullName evidence="5">Apoptosis-inducing factor 2-like</fullName>
    </submittedName>
</protein>
<evidence type="ECO:0000256" key="3">
    <source>
        <dbReference type="ARBA" id="ARBA00023002"/>
    </source>
</evidence>
<dbReference type="PANTHER" id="PTHR43735:SF3">
    <property type="entry name" value="FERROPTOSIS SUPPRESSOR PROTEIN 1"/>
    <property type="match status" value="1"/>
</dbReference>
<dbReference type="InterPro" id="IPR036188">
    <property type="entry name" value="FAD/NAD-bd_sf"/>
</dbReference>
<name>A0ABM0MN51_SACKO</name>
<evidence type="ECO:0000256" key="1">
    <source>
        <dbReference type="ARBA" id="ARBA00022630"/>
    </source>
</evidence>
<reference evidence="5" key="1">
    <citation type="submission" date="2025-08" db="UniProtKB">
        <authorList>
            <consortium name="RefSeq"/>
        </authorList>
    </citation>
    <scope>IDENTIFICATION</scope>
    <source>
        <tissue evidence="5">Testes</tissue>
    </source>
</reference>
<dbReference type="PANTHER" id="PTHR43735">
    <property type="entry name" value="APOPTOSIS-INDUCING FACTOR 1"/>
    <property type="match status" value="1"/>
</dbReference>
<dbReference type="SUPFAM" id="SSF51905">
    <property type="entry name" value="FAD/NAD(P)-binding domain"/>
    <property type="match status" value="1"/>
</dbReference>
<keyword evidence="3" id="KW-0560">Oxidoreductase</keyword>
<keyword evidence="4" id="KW-1185">Reference proteome</keyword>
<proteinExistence type="predicted"/>